<name>A0ACC3CGN7_PYRYE</name>
<proteinExistence type="predicted"/>
<keyword evidence="2" id="KW-1185">Reference proteome</keyword>
<organism evidence="1 2">
    <name type="scientific">Pyropia yezoensis</name>
    <name type="common">Susabi-nori</name>
    <name type="synonym">Porphyra yezoensis</name>
    <dbReference type="NCBI Taxonomy" id="2788"/>
    <lineage>
        <taxon>Eukaryota</taxon>
        <taxon>Rhodophyta</taxon>
        <taxon>Bangiophyceae</taxon>
        <taxon>Bangiales</taxon>
        <taxon>Bangiaceae</taxon>
        <taxon>Pyropia</taxon>
    </lineage>
</organism>
<accession>A0ACC3CGN7</accession>
<dbReference type="Proteomes" id="UP000798662">
    <property type="component" value="Chromosome 3"/>
</dbReference>
<protein>
    <submittedName>
        <fullName evidence="1">Uncharacterized protein</fullName>
    </submittedName>
</protein>
<comment type="caution">
    <text evidence="1">The sequence shown here is derived from an EMBL/GenBank/DDBJ whole genome shotgun (WGS) entry which is preliminary data.</text>
</comment>
<reference evidence="1" key="1">
    <citation type="submission" date="2019-11" db="EMBL/GenBank/DDBJ databases">
        <title>Nori genome reveals adaptations in red seaweeds to the harsh intertidal environment.</title>
        <authorList>
            <person name="Wang D."/>
            <person name="Mao Y."/>
        </authorList>
    </citation>
    <scope>NUCLEOTIDE SEQUENCE</scope>
    <source>
        <tissue evidence="1">Gametophyte</tissue>
    </source>
</reference>
<sequence>MVIYSYVDEKPLQRLAFPPLRQVLQLTDGAIQLLLWIAIGWAVFVAIVSAFRPRFIGGLWRAGLLAVIAQWLLNWLQNVFGNVPTVPGTPGGQQRTAQAAAQFAPAQQALRATPRLVVASVLIYVGAALVIGSKPAPLARELTALSDRNLCEWTVVNESALARSFAAFIARGAPARQAVLLADPWWLAAPTVDASFTALII</sequence>
<evidence type="ECO:0000313" key="2">
    <source>
        <dbReference type="Proteomes" id="UP000798662"/>
    </source>
</evidence>
<gene>
    <name evidence="1" type="ORF">I4F81_011561</name>
</gene>
<evidence type="ECO:0000313" key="1">
    <source>
        <dbReference type="EMBL" id="KAK1869079.1"/>
    </source>
</evidence>
<dbReference type="EMBL" id="CM020620">
    <property type="protein sequence ID" value="KAK1869079.1"/>
    <property type="molecule type" value="Genomic_DNA"/>
</dbReference>